<feature type="signal peptide" evidence="1">
    <location>
        <begin position="1"/>
        <end position="31"/>
    </location>
</feature>
<protein>
    <recommendedName>
        <fullName evidence="4">PKD domain-containing protein</fullName>
    </recommendedName>
</protein>
<proteinExistence type="predicted"/>
<dbReference type="InterPro" id="IPR035986">
    <property type="entry name" value="PKD_dom_sf"/>
</dbReference>
<keyword evidence="1" id="KW-0732">Signal</keyword>
<dbReference type="Pfam" id="PF22352">
    <property type="entry name" value="K319L-like_PKD"/>
    <property type="match status" value="1"/>
</dbReference>
<dbReference type="Gene3D" id="2.60.40.10">
    <property type="entry name" value="Immunoglobulins"/>
    <property type="match status" value="4"/>
</dbReference>
<evidence type="ECO:0000313" key="2">
    <source>
        <dbReference type="EMBL" id="QSQ22624.1"/>
    </source>
</evidence>
<gene>
    <name evidence="2" type="ORF">JY651_47245</name>
</gene>
<reference evidence="2 3" key="1">
    <citation type="submission" date="2021-02" db="EMBL/GenBank/DDBJ databases">
        <title>De Novo genome assembly of isolated myxobacteria.</title>
        <authorList>
            <person name="Stevens D.C."/>
        </authorList>
    </citation>
    <scope>NUCLEOTIDE SEQUENCE [LARGE SCALE GENOMIC DNA]</scope>
    <source>
        <strain evidence="3">SCPEA02</strain>
    </source>
</reference>
<dbReference type="SUPFAM" id="SSF49299">
    <property type="entry name" value="PKD domain"/>
    <property type="match status" value="1"/>
</dbReference>
<evidence type="ECO:0000256" key="1">
    <source>
        <dbReference type="SAM" id="SignalP"/>
    </source>
</evidence>
<sequence>MSPATTWSITVKRTPWIACLLLLLGAFASEAGDYAGPQQVKTTVGYIEFSEDGYLWPFQVACAQTGFSPAPAVQIAPGSGDPGVATSNPVSLPAGCPIFDTNGNGQPEFNFNLRFNSLRDLGVKTIVCNGTHVDPAYCVSAVSPPCNVVCDLAAVRNFPNPVAFRITVVNSPPTASINHTPTPAWNNTVTLHANSADADGGPLTHAWRIVSKPPMSTATLTNANTANPTITFTSDRDIGTYNFALDLADNEGELKSFNYSFSVPNIPPSITVAGATEIDANTPINLTASPTNDVDGGALTFSWDIIEAPTRSGMVATTGYATTAGINIPTTGLHVGTWRFRVTARDNEGATDVKTVTVTVRNLKPRISFSGPTEIDVGQALQASTTVTTDDDGGNLTFKWELLQAPQSAGVSPLSVLSTSASVTRATTASSAGTWILRLTATDDEGESVQQERSILVDGLPTASITGPAVAHLLEFPLVLDGRDSVDPDSPCPSQANRCHVTDTGPARNISPGIVSYTWYVVDIPPDAWGRYTTGRVDDVFFVPAHNSTLSLEWDDMQPGQWQFELEVTDGEGNVARTRHTVVVVPPQTPPAAVLSGSAWYLVNLAGVLPNAIVVNGAASFDLDNVVTGTPGSGLGITNYTWSAVPPVGCASPSLPSGPSASVLTLYPAGAVVPPACQGFWRIRLTVTDDDMPAQTNYAEGGITIGNCASGVCVDAPTTLTPAVVQSFDSADIDVYYHIDSSLYEDPTFALGMYTLLEVFPTGSTTPVYSAYELNVPPMSKGLPLVFNWNGYTNLGTRPPTGHYDVRVTLLDFTLSPTPFVGFQPHAIQTETVTLQLASSAPYLDSANVVAGTGNVTFDYRVDGALSISSLEWRVLNGSGSVVTRGSTPSAAAMGAFSWNGRVGGSPAAPGRYQMEVEAFRGGRSLGVSPRVTFYLYDLGLEIPGHAIPASGLPIAVNMDDDDANGVFDSGQAAPAAAGEDDLVAVTLRFQPRVDGRLILSSDAPGSFRVWTNANKTGELVLPKTFNLPADAVPAQVYVEAISPASPQLRVEFQPPTTTAPPRKETKLNLWKLDTMQDTDNDFRITATDTSMPYVRVGLWDFAFRLAADAFGLVDTLYNESDQARLAASANTDNFVGRDSRRFYYRLTDSARNTNPATVEEYALEWFTTEADGTTVQDSPATNRTVTLTETGANTGIFVSQALMVVADPVDRDQATNTGLTAHPGNAAYDAANHRVRQTKNPDGRVVARYQPVDPAASATLLKTPLFQRFPEERRVMTVRVFNFQDPANLGIAAIPAATVTTLTDILKERFIPLGVRVEVVHNIATDVISLPAGSAVNLNNVGAFTGSHGTLAPSADQQALINLARAVDPATPANANTIYMMLVGNFTSGDRGQSFPDGWIPGGSTAKNFVFVAGRAPSNDYSGAHEVGHMVTNATLTAGEAGGGTAGWAGGGHYGGVHDVFNLMRNGTITSTPRNIGNTKRMWDDTAVHTIQQITRARGTRFMRNP</sequence>
<name>A0ABX7NYZ3_9BACT</name>
<evidence type="ECO:0000313" key="3">
    <source>
        <dbReference type="Proteomes" id="UP000662747"/>
    </source>
</evidence>
<dbReference type="Proteomes" id="UP000662747">
    <property type="component" value="Chromosome"/>
</dbReference>
<dbReference type="InterPro" id="IPR013783">
    <property type="entry name" value="Ig-like_fold"/>
</dbReference>
<accession>A0ABX7NYZ3</accession>
<keyword evidence="3" id="KW-1185">Reference proteome</keyword>
<feature type="chain" id="PRO_5047388170" description="PKD domain-containing protein" evidence="1">
    <location>
        <begin position="32"/>
        <end position="1507"/>
    </location>
</feature>
<evidence type="ECO:0008006" key="4">
    <source>
        <dbReference type="Google" id="ProtNLM"/>
    </source>
</evidence>
<organism evidence="2 3">
    <name type="scientific">Pyxidicoccus parkwayensis</name>
    <dbReference type="NCBI Taxonomy" id="2813578"/>
    <lineage>
        <taxon>Bacteria</taxon>
        <taxon>Pseudomonadati</taxon>
        <taxon>Myxococcota</taxon>
        <taxon>Myxococcia</taxon>
        <taxon>Myxococcales</taxon>
        <taxon>Cystobacterineae</taxon>
        <taxon>Myxococcaceae</taxon>
        <taxon>Pyxidicoccus</taxon>
    </lineage>
</organism>
<dbReference type="EMBL" id="CP071090">
    <property type="protein sequence ID" value="QSQ22624.1"/>
    <property type="molecule type" value="Genomic_DNA"/>
</dbReference>
<dbReference type="RefSeq" id="WP_206724199.1">
    <property type="nucleotide sequence ID" value="NZ_CP071090.1"/>
</dbReference>